<sequence length="70" mass="8071">MPLQNKREKQPAEQQGQSIHTYQETFEYSDIQKRDIRIGKLGSTESHSNGRSPIVFRDIDSNSFPCSTEQ</sequence>
<evidence type="ECO:0000256" key="1">
    <source>
        <dbReference type="SAM" id="MobiDB-lite"/>
    </source>
</evidence>
<feature type="compositionally biased region" description="Basic and acidic residues" evidence="1">
    <location>
        <begin position="1"/>
        <end position="11"/>
    </location>
</feature>
<dbReference type="EMBL" id="BPLR01016092">
    <property type="protein sequence ID" value="GIY81186.1"/>
    <property type="molecule type" value="Genomic_DNA"/>
</dbReference>
<feature type="compositionally biased region" description="Polar residues" evidence="1">
    <location>
        <begin position="61"/>
        <end position="70"/>
    </location>
</feature>
<gene>
    <name evidence="2" type="ORF">CEXT_781631</name>
</gene>
<evidence type="ECO:0000313" key="3">
    <source>
        <dbReference type="Proteomes" id="UP001054945"/>
    </source>
</evidence>
<feature type="region of interest" description="Disordered" evidence="1">
    <location>
        <begin position="39"/>
        <end position="70"/>
    </location>
</feature>
<organism evidence="2 3">
    <name type="scientific">Caerostris extrusa</name>
    <name type="common">Bark spider</name>
    <name type="synonym">Caerostris bankana</name>
    <dbReference type="NCBI Taxonomy" id="172846"/>
    <lineage>
        <taxon>Eukaryota</taxon>
        <taxon>Metazoa</taxon>
        <taxon>Ecdysozoa</taxon>
        <taxon>Arthropoda</taxon>
        <taxon>Chelicerata</taxon>
        <taxon>Arachnida</taxon>
        <taxon>Araneae</taxon>
        <taxon>Araneomorphae</taxon>
        <taxon>Entelegynae</taxon>
        <taxon>Araneoidea</taxon>
        <taxon>Araneidae</taxon>
        <taxon>Caerostris</taxon>
    </lineage>
</organism>
<accession>A0AAV4WEA5</accession>
<feature type="region of interest" description="Disordered" evidence="1">
    <location>
        <begin position="1"/>
        <end position="27"/>
    </location>
</feature>
<dbReference type="AlphaFoldDB" id="A0AAV4WEA5"/>
<protein>
    <submittedName>
        <fullName evidence="2">Uncharacterized protein</fullName>
    </submittedName>
</protein>
<feature type="compositionally biased region" description="Polar residues" evidence="1">
    <location>
        <begin position="12"/>
        <end position="26"/>
    </location>
</feature>
<keyword evidence="3" id="KW-1185">Reference proteome</keyword>
<evidence type="ECO:0000313" key="2">
    <source>
        <dbReference type="EMBL" id="GIY81186.1"/>
    </source>
</evidence>
<name>A0AAV4WEA5_CAEEX</name>
<proteinExistence type="predicted"/>
<comment type="caution">
    <text evidence="2">The sequence shown here is derived from an EMBL/GenBank/DDBJ whole genome shotgun (WGS) entry which is preliminary data.</text>
</comment>
<reference evidence="2 3" key="1">
    <citation type="submission" date="2021-06" db="EMBL/GenBank/DDBJ databases">
        <title>Caerostris extrusa draft genome.</title>
        <authorList>
            <person name="Kono N."/>
            <person name="Arakawa K."/>
        </authorList>
    </citation>
    <scope>NUCLEOTIDE SEQUENCE [LARGE SCALE GENOMIC DNA]</scope>
</reference>
<dbReference type="Proteomes" id="UP001054945">
    <property type="component" value="Unassembled WGS sequence"/>
</dbReference>